<dbReference type="GO" id="GO:0008611">
    <property type="term" value="P:ether lipid biosynthetic process"/>
    <property type="evidence" value="ECO:0007669"/>
    <property type="project" value="TreeGrafter"/>
</dbReference>
<dbReference type="GO" id="GO:0008654">
    <property type="term" value="P:phospholipid biosynthetic process"/>
    <property type="evidence" value="ECO:0007669"/>
    <property type="project" value="TreeGrafter"/>
</dbReference>
<dbReference type="InterPro" id="IPR002123">
    <property type="entry name" value="Plipid/glycerol_acylTrfase"/>
</dbReference>
<dbReference type="SMART" id="SM00563">
    <property type="entry name" value="PlsC"/>
    <property type="match status" value="1"/>
</dbReference>
<reference evidence="8" key="1">
    <citation type="journal article" date="2024" name="Gigascience">
        <title>Chromosome-level genome of the poultry shaft louse Menopon gallinae provides insight into the host-switching and adaptive evolution of parasitic lice.</title>
        <authorList>
            <person name="Xu Y."/>
            <person name="Ma L."/>
            <person name="Liu S."/>
            <person name="Liang Y."/>
            <person name="Liu Q."/>
            <person name="He Z."/>
            <person name="Tian L."/>
            <person name="Duan Y."/>
            <person name="Cai W."/>
            <person name="Li H."/>
            <person name="Song F."/>
        </authorList>
    </citation>
    <scope>NUCLEOTIDE SEQUENCE</scope>
    <source>
        <strain evidence="8">Cailab_2023a</strain>
    </source>
</reference>
<dbReference type="GO" id="GO:0016287">
    <property type="term" value="F:glycerone-phosphate O-acyltransferase activity"/>
    <property type="evidence" value="ECO:0007669"/>
    <property type="project" value="TreeGrafter"/>
</dbReference>
<dbReference type="GO" id="GO:0012505">
    <property type="term" value="C:endomembrane system"/>
    <property type="evidence" value="ECO:0007669"/>
    <property type="project" value="UniProtKB-SubCell"/>
</dbReference>
<dbReference type="InterPro" id="IPR045520">
    <property type="entry name" value="GPAT/DHAPAT_C"/>
</dbReference>
<evidence type="ECO:0000313" key="8">
    <source>
        <dbReference type="EMBL" id="KAL0269875.1"/>
    </source>
</evidence>
<dbReference type="SUPFAM" id="SSF69593">
    <property type="entry name" value="Glycerol-3-phosphate (1)-acyltransferase"/>
    <property type="match status" value="1"/>
</dbReference>
<comment type="subcellular location">
    <subcellularLocation>
        <location evidence="1">Endomembrane system</location>
        <topology evidence="1">Peripheral membrane protein</topology>
    </subcellularLocation>
</comment>
<dbReference type="InterPro" id="IPR041728">
    <property type="entry name" value="GPAT/DHAPAT_LPLAT"/>
</dbReference>
<organism evidence="8">
    <name type="scientific">Menopon gallinae</name>
    <name type="common">poultry shaft louse</name>
    <dbReference type="NCBI Taxonomy" id="328185"/>
    <lineage>
        <taxon>Eukaryota</taxon>
        <taxon>Metazoa</taxon>
        <taxon>Ecdysozoa</taxon>
        <taxon>Arthropoda</taxon>
        <taxon>Hexapoda</taxon>
        <taxon>Insecta</taxon>
        <taxon>Pterygota</taxon>
        <taxon>Neoptera</taxon>
        <taxon>Paraneoptera</taxon>
        <taxon>Psocodea</taxon>
        <taxon>Troctomorpha</taxon>
        <taxon>Phthiraptera</taxon>
        <taxon>Amblycera</taxon>
        <taxon>Menoponidae</taxon>
        <taxon>Menopon</taxon>
    </lineage>
</organism>
<dbReference type="GO" id="GO:0004366">
    <property type="term" value="F:glycerol-3-phosphate O-acyltransferase activity"/>
    <property type="evidence" value="ECO:0007669"/>
    <property type="project" value="TreeGrafter"/>
</dbReference>
<comment type="caution">
    <text evidence="8">The sequence shown here is derived from an EMBL/GenBank/DDBJ whole genome shotgun (WGS) entry which is preliminary data.</text>
</comment>
<accession>A0AAW2HKA1</accession>
<dbReference type="PIRSF" id="PIRSF000437">
    <property type="entry name" value="GPAT_DHAPAT"/>
    <property type="match status" value="1"/>
</dbReference>
<dbReference type="InterPro" id="IPR022284">
    <property type="entry name" value="GPAT/DHAPAT"/>
</dbReference>
<dbReference type="GO" id="GO:0019432">
    <property type="term" value="P:triglyceride biosynthetic process"/>
    <property type="evidence" value="ECO:0007669"/>
    <property type="project" value="TreeGrafter"/>
</dbReference>
<gene>
    <name evidence="8" type="ORF">PYX00_007463</name>
</gene>
<evidence type="ECO:0000256" key="5">
    <source>
        <dbReference type="ARBA" id="ARBA00023315"/>
    </source>
</evidence>
<dbReference type="GO" id="GO:0031966">
    <property type="term" value="C:mitochondrial membrane"/>
    <property type="evidence" value="ECO:0007669"/>
    <property type="project" value="TreeGrafter"/>
</dbReference>
<sequence length="678" mass="77773">MTLNERGMNNFQDILKDRRTTNDFLWASRAWDPVLAYIQPKKSSPEQIKSITLYNLFHVIYKLSGIYEENAALHQVVEILEQIEYNKVMAILRWLAFIIAKILKRCYSEVLINEGKFLQIKSQMGRNPVLFVPTHRSYGDFIMMSYICFHFEIDIPRIAAGMDFHSMAVVGKILRDSCAFFMRRSFTTDRLYATVFSQYVQTLVTNGDASIEFFIEGTRSRTAKSLVPKYGFLSMTLKPFLTGMVPDITILPVNLSYDRVLEEVLFVYELLGVPKPKESTKGLFKALTILNESYGNIYINFGEPLSVRNYFGSNIDRSIHNFGPVHMQELTSDESKQISQLAHNIVRKQQDLTVINCFNLVSTVINNHVMGCSMPLTLDGLIFEVEWLLPIIKGLNAIVAVEKNVVHSINVALQLHSNLVRVTTDKNIKLLIIHSKTGQIDQGKFKGHTLSNKTMDIAVPLLLIQYYSNPCAHFLVNLAFILLVVECVKNGSISLDDLYSYYKFLRSVFSNEFVFNVDTEEEDFKTALEFAINHRAISQSGADITADENKKLRQFCRNFFKCYIPSYMILVDVLLKRSESFLSQRTIQKTYQEAVESLISRGYPIHPACLSLDLVTNALNAFAQMSAVRKVRRESQTQYVIHHEELRKICDQLKLFDYTHETEVEVTEHLSIFLNGKL</sequence>
<keyword evidence="5 6" id="KW-0012">Acyltransferase</keyword>
<dbReference type="CDD" id="cd07993">
    <property type="entry name" value="LPLAT_DHAPAT-like"/>
    <property type="match status" value="1"/>
</dbReference>
<comment type="similarity">
    <text evidence="2 6">Belongs to the GPAT/DAPAT family.</text>
</comment>
<evidence type="ECO:0000259" key="7">
    <source>
        <dbReference type="SMART" id="SM00563"/>
    </source>
</evidence>
<dbReference type="AlphaFoldDB" id="A0AAW2HKA1"/>
<dbReference type="GO" id="GO:0005778">
    <property type="term" value="C:peroxisomal membrane"/>
    <property type="evidence" value="ECO:0007669"/>
    <property type="project" value="TreeGrafter"/>
</dbReference>
<dbReference type="Pfam" id="PF01553">
    <property type="entry name" value="Acyltransferase"/>
    <property type="match status" value="1"/>
</dbReference>
<dbReference type="EMBL" id="JARGDH010000004">
    <property type="protein sequence ID" value="KAL0269875.1"/>
    <property type="molecule type" value="Genomic_DNA"/>
</dbReference>
<keyword evidence="3 6" id="KW-0808">Transferase</keyword>
<evidence type="ECO:0000256" key="4">
    <source>
        <dbReference type="ARBA" id="ARBA00023136"/>
    </source>
</evidence>
<dbReference type="Pfam" id="PF19277">
    <property type="entry name" value="GPAT_C"/>
    <property type="match status" value="1"/>
</dbReference>
<evidence type="ECO:0000256" key="1">
    <source>
        <dbReference type="ARBA" id="ARBA00004184"/>
    </source>
</evidence>
<keyword evidence="4" id="KW-0472">Membrane</keyword>
<evidence type="ECO:0000256" key="6">
    <source>
        <dbReference type="PIRNR" id="PIRNR000437"/>
    </source>
</evidence>
<name>A0AAW2HKA1_9NEOP</name>
<proteinExistence type="inferred from homology"/>
<dbReference type="GO" id="GO:0006631">
    <property type="term" value="P:fatty acid metabolic process"/>
    <property type="evidence" value="ECO:0007669"/>
    <property type="project" value="TreeGrafter"/>
</dbReference>
<protein>
    <recommendedName>
        <fullName evidence="7">Phospholipid/glycerol acyltransferase domain-containing protein</fullName>
    </recommendedName>
</protein>
<feature type="domain" description="Phospholipid/glycerol acyltransferase" evidence="7">
    <location>
        <begin position="129"/>
        <end position="258"/>
    </location>
</feature>
<dbReference type="PANTHER" id="PTHR12563:SF17">
    <property type="entry name" value="DIHYDROXYACETONE PHOSPHATE ACYLTRANSFERASE"/>
    <property type="match status" value="1"/>
</dbReference>
<dbReference type="PANTHER" id="PTHR12563">
    <property type="entry name" value="GLYCEROL-3-PHOSPHATE ACYLTRANSFERASE"/>
    <property type="match status" value="1"/>
</dbReference>
<evidence type="ECO:0000256" key="3">
    <source>
        <dbReference type="ARBA" id="ARBA00022679"/>
    </source>
</evidence>
<evidence type="ECO:0000256" key="2">
    <source>
        <dbReference type="ARBA" id="ARBA00007937"/>
    </source>
</evidence>